<keyword evidence="4" id="KW-1185">Reference proteome</keyword>
<dbReference type="InterPro" id="IPR043502">
    <property type="entry name" value="DNA/RNA_pol_sf"/>
</dbReference>
<evidence type="ECO:0000259" key="2">
    <source>
        <dbReference type="Pfam" id="PF17919"/>
    </source>
</evidence>
<dbReference type="PANTHER" id="PTHR37984:SF11">
    <property type="entry name" value="INTEGRASE CATALYTIC DOMAIN-CONTAINING PROTEIN"/>
    <property type="match status" value="1"/>
</dbReference>
<evidence type="ECO:0000313" key="4">
    <source>
        <dbReference type="Proteomes" id="UP001152795"/>
    </source>
</evidence>
<accession>A0A7D9IZL0</accession>
<comment type="caution">
    <text evidence="3">The sequence shown here is derived from an EMBL/GenBank/DDBJ whole genome shotgun (WGS) entry which is preliminary data.</text>
</comment>
<name>A0A7D9IZL0_PARCT</name>
<dbReference type="PANTHER" id="PTHR37984">
    <property type="entry name" value="PROTEIN CBG26694"/>
    <property type="match status" value="1"/>
</dbReference>
<dbReference type="InterPro" id="IPR043128">
    <property type="entry name" value="Rev_trsase/Diguanyl_cyclase"/>
</dbReference>
<sequence>MATCCAKFIPSFSHLSEPLRKLTVKSAQFRWTKCEQTAFDNIKNALTSDTVMAYFDQTKPTELITDASPWGLSAILAQNSTQHDDRRIMAYVSRSLSEEIQEATTHDKTFQWLTEIIREQAWGSIKDLPTTGEDVSELKLFVKKVLQQEIQHNSEDASDEEDYSKLSNNLPDTNIEVNNELAERRYPARDRNNKQGYIYIL</sequence>
<gene>
    <name evidence="3" type="ORF">PACLA_8A084353</name>
</gene>
<dbReference type="InterPro" id="IPR041577">
    <property type="entry name" value="RT_RNaseH_2"/>
</dbReference>
<protein>
    <recommendedName>
        <fullName evidence="2">Reverse transcriptase/retrotransposon-derived protein RNase H-like domain-containing protein</fullName>
    </recommendedName>
</protein>
<dbReference type="Pfam" id="PF17919">
    <property type="entry name" value="RT_RNaseH_2"/>
    <property type="match status" value="1"/>
</dbReference>
<organism evidence="3 4">
    <name type="scientific">Paramuricea clavata</name>
    <name type="common">Red gorgonian</name>
    <name type="synonym">Violescent sea-whip</name>
    <dbReference type="NCBI Taxonomy" id="317549"/>
    <lineage>
        <taxon>Eukaryota</taxon>
        <taxon>Metazoa</taxon>
        <taxon>Cnidaria</taxon>
        <taxon>Anthozoa</taxon>
        <taxon>Octocorallia</taxon>
        <taxon>Malacalcyonacea</taxon>
        <taxon>Plexauridae</taxon>
        <taxon>Paramuricea</taxon>
    </lineage>
</organism>
<reference evidence="3" key="1">
    <citation type="submission" date="2020-04" db="EMBL/GenBank/DDBJ databases">
        <authorList>
            <person name="Alioto T."/>
            <person name="Alioto T."/>
            <person name="Gomez Garrido J."/>
        </authorList>
    </citation>
    <scope>NUCLEOTIDE SEQUENCE</scope>
    <source>
        <strain evidence="3">A484AB</strain>
    </source>
</reference>
<dbReference type="InterPro" id="IPR050951">
    <property type="entry name" value="Retrovirus_Pol_polyprotein"/>
</dbReference>
<feature type="region of interest" description="Disordered" evidence="1">
    <location>
        <begin position="152"/>
        <end position="172"/>
    </location>
</feature>
<dbReference type="Gene3D" id="3.30.70.270">
    <property type="match status" value="1"/>
</dbReference>
<dbReference type="SUPFAM" id="SSF56672">
    <property type="entry name" value="DNA/RNA polymerases"/>
    <property type="match status" value="1"/>
</dbReference>
<proteinExistence type="predicted"/>
<dbReference type="AlphaFoldDB" id="A0A7D9IZL0"/>
<feature type="domain" description="Reverse transcriptase/retrotransposon-derived protein RNase H-like" evidence="2">
    <location>
        <begin position="31"/>
        <end position="110"/>
    </location>
</feature>
<evidence type="ECO:0000313" key="3">
    <source>
        <dbReference type="EMBL" id="CAB4016988.1"/>
    </source>
</evidence>
<evidence type="ECO:0000256" key="1">
    <source>
        <dbReference type="SAM" id="MobiDB-lite"/>
    </source>
</evidence>
<dbReference type="EMBL" id="CACRXK020009350">
    <property type="protein sequence ID" value="CAB4016988.1"/>
    <property type="molecule type" value="Genomic_DNA"/>
</dbReference>
<dbReference type="Proteomes" id="UP001152795">
    <property type="component" value="Unassembled WGS sequence"/>
</dbReference>
<dbReference type="OrthoDB" id="1909920at2759"/>